<dbReference type="SUPFAM" id="SSF102735">
    <property type="entry name" value="Trigger factor ribosome-binding domain"/>
    <property type="match status" value="1"/>
</dbReference>
<dbReference type="InterPro" id="IPR036611">
    <property type="entry name" value="Trigger_fac_ribosome-bd_sf"/>
</dbReference>
<keyword evidence="11" id="KW-0963">Cytoplasm</keyword>
<dbReference type="InterPro" id="IPR005215">
    <property type="entry name" value="Trig_fac"/>
</dbReference>
<dbReference type="EMBL" id="MVHL01000035">
    <property type="protein sequence ID" value="ORA45943.1"/>
    <property type="molecule type" value="Genomic_DNA"/>
</dbReference>
<dbReference type="GO" id="GO:0015031">
    <property type="term" value="P:protein transport"/>
    <property type="evidence" value="ECO:0007669"/>
    <property type="project" value="UniProtKB-UniRule"/>
</dbReference>
<dbReference type="GO" id="GO:0043022">
    <property type="term" value="F:ribosome binding"/>
    <property type="evidence" value="ECO:0007669"/>
    <property type="project" value="TreeGrafter"/>
</dbReference>
<comment type="caution">
    <text evidence="16">The sequence shown here is derived from an EMBL/GenBank/DDBJ whole genome shotgun (WGS) entry which is preliminary data.</text>
</comment>
<keyword evidence="9 11" id="KW-0131">Cell cycle</keyword>
<evidence type="ECO:0000256" key="8">
    <source>
        <dbReference type="ARBA" id="ARBA00023235"/>
    </source>
</evidence>
<dbReference type="PROSITE" id="PS50059">
    <property type="entry name" value="FKBP_PPIASE"/>
    <property type="match status" value="1"/>
</dbReference>
<evidence type="ECO:0000313" key="18">
    <source>
        <dbReference type="Proteomes" id="UP000192293"/>
    </source>
</evidence>
<dbReference type="RefSeq" id="WP_033726746.1">
    <property type="nucleotide sequence ID" value="NZ_JACKTG010000053.1"/>
</dbReference>
<gene>
    <name evidence="11" type="primary">tig</name>
    <name evidence="17" type="ORF">BST19_19520</name>
    <name evidence="16" type="ORF">H7I91_20135</name>
</gene>
<dbReference type="Pfam" id="PF05698">
    <property type="entry name" value="Trigger_C"/>
    <property type="match status" value="1"/>
</dbReference>
<keyword evidence="5 11" id="KW-0132">Cell division</keyword>
<reference evidence="16" key="3">
    <citation type="journal article" date="2022" name="BMC Genomics">
        <title>Comparative genome analysis of mycobacteria focusing on tRNA and non-coding RNA.</title>
        <authorList>
            <person name="Behra P.R.K."/>
            <person name="Pettersson B.M.F."/>
            <person name="Ramesh M."/>
            <person name="Das S."/>
            <person name="Dasgupta S."/>
            <person name="Kirsebom L.A."/>
        </authorList>
    </citation>
    <scope>NUCLEOTIDE SEQUENCE</scope>
    <source>
        <strain evidence="16">DSM 45439</strain>
    </source>
</reference>
<dbReference type="EMBL" id="JACKTG010000053">
    <property type="protein sequence ID" value="MCV6991560.1"/>
    <property type="molecule type" value="Genomic_DNA"/>
</dbReference>
<dbReference type="SUPFAM" id="SSF54534">
    <property type="entry name" value="FKBP-like"/>
    <property type="match status" value="1"/>
</dbReference>
<evidence type="ECO:0000256" key="1">
    <source>
        <dbReference type="ARBA" id="ARBA00000971"/>
    </source>
</evidence>
<reference evidence="16" key="2">
    <citation type="submission" date="2020-07" db="EMBL/GenBank/DDBJ databases">
        <authorList>
            <person name="Pettersson B.M.F."/>
            <person name="Behra P.R.K."/>
            <person name="Ramesh M."/>
            <person name="Das S."/>
            <person name="Dasgupta S."/>
            <person name="Kirsebom L.A."/>
        </authorList>
    </citation>
    <scope>NUCLEOTIDE SEQUENCE</scope>
    <source>
        <strain evidence="16">DSM 45439</strain>
    </source>
</reference>
<dbReference type="Gene3D" id="1.10.3120.10">
    <property type="entry name" value="Trigger factor, C-terminal domain"/>
    <property type="match status" value="1"/>
</dbReference>
<evidence type="ECO:0000256" key="2">
    <source>
        <dbReference type="ARBA" id="ARBA00005464"/>
    </source>
</evidence>
<evidence type="ECO:0000313" key="19">
    <source>
        <dbReference type="Proteomes" id="UP001207588"/>
    </source>
</evidence>
<evidence type="ECO:0000256" key="7">
    <source>
        <dbReference type="ARBA" id="ARBA00023186"/>
    </source>
</evidence>
<dbReference type="InterPro" id="IPR046357">
    <property type="entry name" value="PPIase_dom_sf"/>
</dbReference>
<dbReference type="GO" id="GO:0005737">
    <property type="term" value="C:cytoplasm"/>
    <property type="evidence" value="ECO:0007669"/>
    <property type="project" value="UniProtKB-SubCell"/>
</dbReference>
<evidence type="ECO:0000256" key="14">
    <source>
        <dbReference type="SAM" id="MobiDB-lite"/>
    </source>
</evidence>
<dbReference type="GO" id="GO:0043335">
    <property type="term" value="P:protein unfolding"/>
    <property type="evidence" value="ECO:0007669"/>
    <property type="project" value="TreeGrafter"/>
</dbReference>
<dbReference type="GO" id="GO:0051083">
    <property type="term" value="P:'de novo' cotranslational protein folding"/>
    <property type="evidence" value="ECO:0007669"/>
    <property type="project" value="TreeGrafter"/>
</dbReference>
<dbReference type="SUPFAM" id="SSF109998">
    <property type="entry name" value="Triger factor/SurA peptide-binding domain-like"/>
    <property type="match status" value="1"/>
</dbReference>
<dbReference type="InterPro" id="IPR001179">
    <property type="entry name" value="PPIase_FKBP_dom"/>
</dbReference>
<sequence>MKSTVEQLSPTRVRINVEVPFAELEPDFQRAYKELAKQVRLPGFRPGKAPAKLLEARFGREAMLDQVVTEALPGRYGQAVAESEVHPLGQPEIEVTKKEYGQELAFTAEVDVRPELNLPDPGALKISVDPIEVTDEDVDAELQSLRARFGTLTGVERPVAEGDFVSIDLSATIDGQEVPGATAQGLSHEVGSGRLIEGLDEALIGMSVDESREFTTKLVSGEHAGQDAQVTVTVKSVKERELPEPDDEFAQLASEFDTIDELRANLREQVGRVKRAQQAERIRDAAIDTLLEQVDIPLPEAIVKAQVDSALHGALHSLNHDESKLEEVLAQQGKSREEFENETRTAAETDVKKQLLLDALADKLQVQVGQEDLTERLVATSRQYGIEPQQLLAYLQENNQLPAMFADVRRALAIAEVIRAATVTDTAGNTIDTSEFFGKRPSGDGAADEDADQADESTTADAGE</sequence>
<evidence type="ECO:0000256" key="5">
    <source>
        <dbReference type="ARBA" id="ARBA00022618"/>
    </source>
</evidence>
<keyword evidence="18" id="KW-1185">Reference proteome</keyword>
<evidence type="ECO:0000256" key="13">
    <source>
        <dbReference type="RuleBase" id="RU003914"/>
    </source>
</evidence>
<evidence type="ECO:0000256" key="3">
    <source>
        <dbReference type="ARBA" id="ARBA00013194"/>
    </source>
</evidence>
<dbReference type="AlphaFoldDB" id="A0AAW5S9D6"/>
<accession>A0AAW5S9D6</accession>
<evidence type="ECO:0000256" key="10">
    <source>
        <dbReference type="ARBA" id="ARBA00029986"/>
    </source>
</evidence>
<dbReference type="Gene3D" id="3.10.50.40">
    <property type="match status" value="1"/>
</dbReference>
<organism evidence="16 19">
    <name type="scientific">Mycobacterium bouchedurhonense</name>
    <dbReference type="NCBI Taxonomy" id="701041"/>
    <lineage>
        <taxon>Bacteria</taxon>
        <taxon>Bacillati</taxon>
        <taxon>Actinomycetota</taxon>
        <taxon>Actinomycetes</taxon>
        <taxon>Mycobacteriales</taxon>
        <taxon>Mycobacteriaceae</taxon>
        <taxon>Mycobacterium</taxon>
        <taxon>Mycobacterium avium complex (MAC)</taxon>
    </lineage>
</organism>
<dbReference type="GO" id="GO:0003755">
    <property type="term" value="F:peptidyl-prolyl cis-trans isomerase activity"/>
    <property type="evidence" value="ECO:0007669"/>
    <property type="project" value="UniProtKB-UniRule"/>
</dbReference>
<dbReference type="InterPro" id="IPR037041">
    <property type="entry name" value="Trigger_fac_C_sf"/>
</dbReference>
<dbReference type="Proteomes" id="UP000192293">
    <property type="component" value="Unassembled WGS sequence"/>
</dbReference>
<feature type="domain" description="PPIase FKBP-type" evidence="15">
    <location>
        <begin position="162"/>
        <end position="215"/>
    </location>
</feature>
<evidence type="ECO:0000256" key="6">
    <source>
        <dbReference type="ARBA" id="ARBA00023110"/>
    </source>
</evidence>
<dbReference type="PANTHER" id="PTHR30560">
    <property type="entry name" value="TRIGGER FACTOR CHAPERONE AND PEPTIDYL-PROLYL CIS/TRANS ISOMERASE"/>
    <property type="match status" value="1"/>
</dbReference>
<dbReference type="InterPro" id="IPR008881">
    <property type="entry name" value="Trigger_fac_ribosome-bd_bac"/>
</dbReference>
<dbReference type="Pfam" id="PF05697">
    <property type="entry name" value="Trigger_N"/>
    <property type="match status" value="1"/>
</dbReference>
<evidence type="ECO:0000256" key="4">
    <source>
        <dbReference type="ARBA" id="ARBA00016902"/>
    </source>
</evidence>
<comment type="subcellular location">
    <subcellularLocation>
        <location evidence="11">Cytoplasm</location>
    </subcellularLocation>
    <text evidence="11">About half TF is bound to the ribosome near the polypeptide exit tunnel while the other half is free in the cytoplasm.</text>
</comment>
<dbReference type="InterPro" id="IPR027304">
    <property type="entry name" value="Trigger_fact/SurA_dom_sf"/>
</dbReference>
<feature type="region of interest" description="Disordered" evidence="14">
    <location>
        <begin position="431"/>
        <end position="464"/>
    </location>
</feature>
<protein>
    <recommendedName>
        <fullName evidence="4 11">Trigger factor</fullName>
        <shortName evidence="11">TF</shortName>
        <ecNumber evidence="3 11">5.2.1.8</ecNumber>
    </recommendedName>
    <alternativeName>
        <fullName evidence="10 11">PPIase</fullName>
    </alternativeName>
</protein>
<dbReference type="NCBIfam" id="TIGR00115">
    <property type="entry name" value="tig"/>
    <property type="match status" value="1"/>
</dbReference>
<dbReference type="GO" id="GO:0051301">
    <property type="term" value="P:cell division"/>
    <property type="evidence" value="ECO:0007669"/>
    <property type="project" value="UniProtKB-KW"/>
</dbReference>
<dbReference type="PANTHER" id="PTHR30560:SF3">
    <property type="entry name" value="TRIGGER FACTOR-LIKE PROTEIN TIG, CHLOROPLASTIC"/>
    <property type="match status" value="1"/>
</dbReference>
<comment type="similarity">
    <text evidence="2 11 13">Belongs to the FKBP-type PPIase family. Tig subfamily.</text>
</comment>
<dbReference type="InterPro" id="IPR008880">
    <property type="entry name" value="Trigger_fac_C"/>
</dbReference>
<name>A0AAW5S9D6_MYCBC</name>
<evidence type="ECO:0000256" key="11">
    <source>
        <dbReference type="HAMAP-Rule" id="MF_00303"/>
    </source>
</evidence>
<dbReference type="Proteomes" id="UP001207588">
    <property type="component" value="Unassembled WGS sequence"/>
</dbReference>
<dbReference type="EC" id="5.2.1.8" evidence="3 11"/>
<evidence type="ECO:0000256" key="12">
    <source>
        <dbReference type="PROSITE-ProRule" id="PRU00277"/>
    </source>
</evidence>
<comment type="domain">
    <text evidence="11">Consists of 3 domains; the N-terminus binds the ribosome, the middle domain has PPIase activity, while the C-terminus has intrinsic chaperone activity on its own.</text>
</comment>
<evidence type="ECO:0000256" key="9">
    <source>
        <dbReference type="ARBA" id="ARBA00023306"/>
    </source>
</evidence>
<keyword evidence="6 11" id="KW-0697">Rotamase</keyword>
<dbReference type="Pfam" id="PF00254">
    <property type="entry name" value="FKBP_C"/>
    <property type="match status" value="1"/>
</dbReference>
<comment type="function">
    <text evidence="11">Involved in protein export. Acts as a chaperone by maintaining the newly synthesized protein in an open conformation. Functions as a peptidyl-prolyl cis-trans isomerase.</text>
</comment>
<dbReference type="PIRSF" id="PIRSF003095">
    <property type="entry name" value="Trigger_factor"/>
    <property type="match status" value="1"/>
</dbReference>
<reference evidence="17 18" key="1">
    <citation type="submission" date="2017-02" db="EMBL/GenBank/DDBJ databases">
        <title>The new phylogeny of genus Mycobacterium.</title>
        <authorList>
            <person name="Tortoli E."/>
            <person name="Trovato A."/>
            <person name="Cirillo D.M."/>
        </authorList>
    </citation>
    <scope>NUCLEOTIDE SEQUENCE [LARGE SCALE GENOMIC DNA]</scope>
    <source>
        <strain evidence="17 18">DSM 45439</strain>
    </source>
</reference>
<evidence type="ECO:0000313" key="16">
    <source>
        <dbReference type="EMBL" id="MCV6991560.1"/>
    </source>
</evidence>
<dbReference type="GO" id="GO:0044183">
    <property type="term" value="F:protein folding chaperone"/>
    <property type="evidence" value="ECO:0007669"/>
    <property type="project" value="TreeGrafter"/>
</dbReference>
<keyword evidence="8 11" id="KW-0413">Isomerase</keyword>
<feature type="compositionally biased region" description="Acidic residues" evidence="14">
    <location>
        <begin position="446"/>
        <end position="455"/>
    </location>
</feature>
<evidence type="ECO:0000313" key="17">
    <source>
        <dbReference type="EMBL" id="ORA45943.1"/>
    </source>
</evidence>
<dbReference type="HAMAP" id="MF_00303">
    <property type="entry name" value="Trigger_factor_Tig"/>
    <property type="match status" value="1"/>
</dbReference>
<proteinExistence type="inferred from homology"/>
<evidence type="ECO:0000259" key="15">
    <source>
        <dbReference type="PROSITE" id="PS50059"/>
    </source>
</evidence>
<comment type="catalytic activity">
    <reaction evidence="1 11 12">
        <text>[protein]-peptidylproline (omega=180) = [protein]-peptidylproline (omega=0)</text>
        <dbReference type="Rhea" id="RHEA:16237"/>
        <dbReference type="Rhea" id="RHEA-COMP:10747"/>
        <dbReference type="Rhea" id="RHEA-COMP:10748"/>
        <dbReference type="ChEBI" id="CHEBI:83833"/>
        <dbReference type="ChEBI" id="CHEBI:83834"/>
        <dbReference type="EC" id="5.2.1.8"/>
    </reaction>
</comment>
<dbReference type="Gene3D" id="3.30.70.1050">
    <property type="entry name" value="Trigger factor ribosome-binding domain"/>
    <property type="match status" value="1"/>
</dbReference>
<keyword evidence="7 11" id="KW-0143">Chaperone</keyword>